<feature type="signal peptide" evidence="2">
    <location>
        <begin position="1"/>
        <end position="33"/>
    </location>
</feature>
<keyword evidence="1" id="KW-0175">Coiled coil</keyword>
<keyword evidence="2" id="KW-0732">Signal</keyword>
<reference evidence="3 4" key="1">
    <citation type="submission" date="2023-05" db="EMBL/GenBank/DDBJ databases">
        <title>Marinobacter albus sp. nov., a marine bacterium isolated from sand in a coastal intertidal zone of huludao.</title>
        <authorList>
            <person name="Deng T."/>
        </authorList>
    </citation>
    <scope>NUCLEOTIDE SEQUENCE [LARGE SCALE GENOMIC DNA]</scope>
    <source>
        <strain evidence="3 4">M216</strain>
    </source>
</reference>
<dbReference type="Proteomes" id="UP001223547">
    <property type="component" value="Unassembled WGS sequence"/>
</dbReference>
<feature type="chain" id="PRO_5046351645" description="DUF2059 domain-containing protein" evidence="2">
    <location>
        <begin position="34"/>
        <end position="198"/>
    </location>
</feature>
<keyword evidence="4" id="KW-1185">Reference proteome</keyword>
<name>A0ABT7HDW3_9GAMM</name>
<gene>
    <name evidence="3" type="ORF">QQF73_12945</name>
</gene>
<organism evidence="3 4">
    <name type="scientific">Marinobacter albus</name>
    <dbReference type="NCBI Taxonomy" id="3030833"/>
    <lineage>
        <taxon>Bacteria</taxon>
        <taxon>Pseudomonadati</taxon>
        <taxon>Pseudomonadota</taxon>
        <taxon>Gammaproteobacteria</taxon>
        <taxon>Pseudomonadales</taxon>
        <taxon>Marinobacteraceae</taxon>
        <taxon>Marinobacter</taxon>
    </lineage>
</organism>
<dbReference type="EMBL" id="JASSQD010000002">
    <property type="protein sequence ID" value="MDK9558533.1"/>
    <property type="molecule type" value="Genomic_DNA"/>
</dbReference>
<sequence length="198" mass="22210">MIQPYPDHQNPLAHLLTPLLIAVLALASLPAQARDLTEQTIRSFVDTMKAAESLEPEFEALADEMATDQESEMPDFAHIFSDTLSSMEGQPAYGRLEDIAQDHGFSDLEEWGATGDRIYRAWMAIELERQNPEARQEMASALAEIENSPHLTEAQKAQMRAMMENAMRAMESAKDAPQEDVEAVRPHLDILRSFSQPE</sequence>
<dbReference type="RefSeq" id="WP_219867658.1">
    <property type="nucleotide sequence ID" value="NZ_JASSQD010000002.1"/>
</dbReference>
<evidence type="ECO:0000313" key="4">
    <source>
        <dbReference type="Proteomes" id="UP001223547"/>
    </source>
</evidence>
<evidence type="ECO:0000313" key="3">
    <source>
        <dbReference type="EMBL" id="MDK9558533.1"/>
    </source>
</evidence>
<proteinExistence type="predicted"/>
<evidence type="ECO:0000256" key="2">
    <source>
        <dbReference type="SAM" id="SignalP"/>
    </source>
</evidence>
<comment type="caution">
    <text evidence="3">The sequence shown here is derived from an EMBL/GenBank/DDBJ whole genome shotgun (WGS) entry which is preliminary data.</text>
</comment>
<feature type="coiled-coil region" evidence="1">
    <location>
        <begin position="124"/>
        <end position="176"/>
    </location>
</feature>
<evidence type="ECO:0000256" key="1">
    <source>
        <dbReference type="SAM" id="Coils"/>
    </source>
</evidence>
<protein>
    <recommendedName>
        <fullName evidence="5">DUF2059 domain-containing protein</fullName>
    </recommendedName>
</protein>
<evidence type="ECO:0008006" key="5">
    <source>
        <dbReference type="Google" id="ProtNLM"/>
    </source>
</evidence>
<accession>A0ABT7HDW3</accession>